<evidence type="ECO:0000313" key="2">
    <source>
        <dbReference type="Proteomes" id="UP000663881"/>
    </source>
</evidence>
<reference evidence="1" key="1">
    <citation type="submission" date="2021-02" db="EMBL/GenBank/DDBJ databases">
        <authorList>
            <person name="Nowell W R."/>
        </authorList>
    </citation>
    <scope>NUCLEOTIDE SEQUENCE</scope>
</reference>
<evidence type="ECO:0000313" key="1">
    <source>
        <dbReference type="EMBL" id="CAF4443335.1"/>
    </source>
</evidence>
<proteinExistence type="predicted"/>
<feature type="non-terminal residue" evidence="1">
    <location>
        <position position="1"/>
    </location>
</feature>
<name>A0A820RUB3_9BILA</name>
<comment type="caution">
    <text evidence="1">The sequence shown here is derived from an EMBL/GenBank/DDBJ whole genome shotgun (WGS) entry which is preliminary data.</text>
</comment>
<dbReference type="Proteomes" id="UP000663881">
    <property type="component" value="Unassembled WGS sequence"/>
</dbReference>
<dbReference type="EMBL" id="CAJOAY010034180">
    <property type="protein sequence ID" value="CAF4443335.1"/>
    <property type="molecule type" value="Genomic_DNA"/>
</dbReference>
<dbReference type="AlphaFoldDB" id="A0A820RUB3"/>
<sequence>RSLRASFIELNWTSWIIEPSVMS</sequence>
<organism evidence="1 2">
    <name type="scientific">Adineta steineri</name>
    <dbReference type="NCBI Taxonomy" id="433720"/>
    <lineage>
        <taxon>Eukaryota</taxon>
        <taxon>Metazoa</taxon>
        <taxon>Spiralia</taxon>
        <taxon>Gnathifera</taxon>
        <taxon>Rotifera</taxon>
        <taxon>Eurotatoria</taxon>
        <taxon>Bdelloidea</taxon>
        <taxon>Adinetida</taxon>
        <taxon>Adinetidae</taxon>
        <taxon>Adineta</taxon>
    </lineage>
</organism>
<protein>
    <submittedName>
        <fullName evidence="1">Uncharacterized protein</fullName>
    </submittedName>
</protein>
<accession>A0A820RUB3</accession>
<gene>
    <name evidence="1" type="ORF">OKA104_LOCUS53749</name>
</gene>